<dbReference type="EMBL" id="JAAMRR010000236">
    <property type="protein sequence ID" value="NGX94538.1"/>
    <property type="molecule type" value="Genomic_DNA"/>
</dbReference>
<comment type="caution">
    <text evidence="1">The sequence shown here is derived from an EMBL/GenBank/DDBJ whole genome shotgun (WGS) entry which is preliminary data.</text>
</comment>
<reference evidence="1" key="1">
    <citation type="submission" date="2020-02" db="EMBL/GenBank/DDBJ databases">
        <title>Draft genome sequence of Candidatus Afipia apatlaquensis IBT-C3, a potential strain for decolorization of textile dyes.</title>
        <authorList>
            <person name="Sanchez-Reyes A."/>
            <person name="Breton-Deval L."/>
            <person name="Mangelson H."/>
            <person name="Sanchez-Flores A."/>
        </authorList>
    </citation>
    <scope>NUCLEOTIDE SEQUENCE [LARGE SCALE GENOMIC DNA]</scope>
    <source>
        <strain evidence="1">IBT-C3</strain>
    </source>
</reference>
<gene>
    <name evidence="1" type="ORF">G4V63_04675</name>
</gene>
<accession>A0A7C9RDK0</accession>
<proteinExistence type="predicted"/>
<organism evidence="1 2">
    <name type="scientific">Candidatus Afipia apatlaquensis</name>
    <dbReference type="NCBI Taxonomy" id="2712852"/>
    <lineage>
        <taxon>Bacteria</taxon>
        <taxon>Pseudomonadati</taxon>
        <taxon>Pseudomonadota</taxon>
        <taxon>Alphaproteobacteria</taxon>
        <taxon>Hyphomicrobiales</taxon>
        <taxon>Nitrobacteraceae</taxon>
        <taxon>Afipia</taxon>
    </lineage>
</organism>
<protein>
    <submittedName>
        <fullName evidence="1">Uncharacterized protein</fullName>
    </submittedName>
</protein>
<evidence type="ECO:0000313" key="1">
    <source>
        <dbReference type="EMBL" id="NGX94538.1"/>
    </source>
</evidence>
<dbReference type="Proteomes" id="UP000480266">
    <property type="component" value="Unassembled WGS sequence"/>
</dbReference>
<name>A0A7C9RDK0_9BRAD</name>
<dbReference type="AlphaFoldDB" id="A0A7C9RDK0"/>
<keyword evidence="2" id="KW-1185">Reference proteome</keyword>
<evidence type="ECO:0000313" key="2">
    <source>
        <dbReference type="Proteomes" id="UP000480266"/>
    </source>
</evidence>
<sequence>MKQTVDRVMKAFAQNHKAMTPEQERRVRDEVSDFVAKLLEKRAPQLTRFGNARLRETEPHI</sequence>